<dbReference type="InterPro" id="IPR011006">
    <property type="entry name" value="CheY-like_superfamily"/>
</dbReference>
<dbReference type="SUPFAM" id="SSF52172">
    <property type="entry name" value="CheY-like"/>
    <property type="match status" value="1"/>
</dbReference>
<dbReference type="RefSeq" id="WP_346762032.1">
    <property type="nucleotide sequence ID" value="NZ_JAUJEB010000010.1"/>
</dbReference>
<comment type="caution">
    <text evidence="3">The sequence shown here is derived from an EMBL/GenBank/DDBJ whole genome shotgun (WGS) entry which is preliminary data.</text>
</comment>
<dbReference type="Proteomes" id="UP001172083">
    <property type="component" value="Unassembled WGS sequence"/>
</dbReference>
<evidence type="ECO:0000256" key="1">
    <source>
        <dbReference type="PROSITE-ProRule" id="PRU00169"/>
    </source>
</evidence>
<proteinExistence type="predicted"/>
<dbReference type="InterPro" id="IPR001789">
    <property type="entry name" value="Sig_transdc_resp-reg_receiver"/>
</dbReference>
<sequence>MNYMHKSIDLVMLVDKNPEANYINRRLIEISKFARQVITKTSGSKALEYLEINQKHRPLLPDIIFLDISTPPISAFEFLDHLDQHAVYLKNKCHVLVLSNSLKTYEIDNILRKRFVVGCMTKPLLVEKLNILKSSYFKVSNRTQRIN</sequence>
<feature type="domain" description="Response regulatory" evidence="2">
    <location>
        <begin position="10"/>
        <end position="137"/>
    </location>
</feature>
<evidence type="ECO:0000259" key="2">
    <source>
        <dbReference type="PROSITE" id="PS50110"/>
    </source>
</evidence>
<reference evidence="3" key="1">
    <citation type="submission" date="2023-06" db="EMBL/GenBank/DDBJ databases">
        <title>Genomic of Agaribacillus aureum.</title>
        <authorList>
            <person name="Wang G."/>
        </authorList>
    </citation>
    <scope>NUCLEOTIDE SEQUENCE</scope>
    <source>
        <strain evidence="3">BMA12</strain>
    </source>
</reference>
<dbReference type="EMBL" id="JAUJEB010000010">
    <property type="protein sequence ID" value="MDN5216694.1"/>
    <property type="molecule type" value="Genomic_DNA"/>
</dbReference>
<organism evidence="3 4">
    <name type="scientific">Agaribacillus aureus</name>
    <dbReference type="NCBI Taxonomy" id="3051825"/>
    <lineage>
        <taxon>Bacteria</taxon>
        <taxon>Pseudomonadati</taxon>
        <taxon>Bacteroidota</taxon>
        <taxon>Cytophagia</taxon>
        <taxon>Cytophagales</taxon>
        <taxon>Splendidivirgaceae</taxon>
        <taxon>Agaribacillus</taxon>
    </lineage>
</organism>
<protein>
    <submittedName>
        <fullName evidence="3">Response regulator</fullName>
    </submittedName>
</protein>
<dbReference type="PROSITE" id="PS50110">
    <property type="entry name" value="RESPONSE_REGULATORY"/>
    <property type="match status" value="1"/>
</dbReference>
<keyword evidence="1" id="KW-0597">Phosphoprotein</keyword>
<dbReference type="Gene3D" id="3.40.50.2300">
    <property type="match status" value="1"/>
</dbReference>
<accession>A0ABT8LFX3</accession>
<gene>
    <name evidence="3" type="ORF">QQ020_31785</name>
</gene>
<dbReference type="CDD" id="cd00156">
    <property type="entry name" value="REC"/>
    <property type="match status" value="1"/>
</dbReference>
<feature type="modified residue" description="4-aspartylphosphate" evidence="1">
    <location>
        <position position="67"/>
    </location>
</feature>
<evidence type="ECO:0000313" key="3">
    <source>
        <dbReference type="EMBL" id="MDN5216694.1"/>
    </source>
</evidence>
<keyword evidence="4" id="KW-1185">Reference proteome</keyword>
<name>A0ABT8LFX3_9BACT</name>
<evidence type="ECO:0000313" key="4">
    <source>
        <dbReference type="Proteomes" id="UP001172083"/>
    </source>
</evidence>